<evidence type="ECO:0000313" key="2">
    <source>
        <dbReference type="EMBL" id="MCT8331429.1"/>
    </source>
</evidence>
<feature type="signal peptide" evidence="1">
    <location>
        <begin position="1"/>
        <end position="23"/>
    </location>
</feature>
<comment type="caution">
    <text evidence="2">The sequence shown here is derived from an EMBL/GenBank/DDBJ whole genome shotgun (WGS) entry which is preliminary data.</text>
</comment>
<name>A0ABT2NV00_9RHOB</name>
<accession>A0ABT2NV00</accession>
<dbReference type="RefSeq" id="WP_261497339.1">
    <property type="nucleotide sequence ID" value="NZ_JAOCQF010000004.1"/>
</dbReference>
<protein>
    <submittedName>
        <fullName evidence="2">Uncharacterized protein</fullName>
    </submittedName>
</protein>
<keyword evidence="3" id="KW-1185">Reference proteome</keyword>
<dbReference type="EMBL" id="JAOCQF010000004">
    <property type="protein sequence ID" value="MCT8331429.1"/>
    <property type="molecule type" value="Genomic_DNA"/>
</dbReference>
<keyword evidence="1" id="KW-0732">Signal</keyword>
<gene>
    <name evidence="2" type="ORF">N5I32_18060</name>
</gene>
<organism evidence="2 3">
    <name type="scientific">Albidovulum sediminis</name>
    <dbReference type="NCBI Taxonomy" id="3066345"/>
    <lineage>
        <taxon>Bacteria</taxon>
        <taxon>Pseudomonadati</taxon>
        <taxon>Pseudomonadota</taxon>
        <taxon>Alphaproteobacteria</taxon>
        <taxon>Rhodobacterales</taxon>
        <taxon>Paracoccaceae</taxon>
        <taxon>Albidovulum</taxon>
    </lineage>
</organism>
<reference evidence="3" key="1">
    <citation type="submission" date="2023-07" db="EMBL/GenBank/DDBJ databases">
        <title>Defluviimonas sediminis sp. nov., isolated from mangrove sediment.</title>
        <authorList>
            <person name="Liu L."/>
            <person name="Li J."/>
            <person name="Huang Y."/>
            <person name="Pan J."/>
            <person name="Li M."/>
        </authorList>
    </citation>
    <scope>NUCLEOTIDE SEQUENCE [LARGE SCALE GENOMIC DNA]</scope>
    <source>
        <strain evidence="3">FT324</strain>
    </source>
</reference>
<feature type="chain" id="PRO_5046781538" evidence="1">
    <location>
        <begin position="24"/>
        <end position="82"/>
    </location>
</feature>
<dbReference type="Proteomes" id="UP001205601">
    <property type="component" value="Unassembled WGS sequence"/>
</dbReference>
<proteinExistence type="predicted"/>
<evidence type="ECO:0000313" key="3">
    <source>
        <dbReference type="Proteomes" id="UP001205601"/>
    </source>
</evidence>
<sequence>MKATIFALAAAVSLGGFASGAYAMTEFDMVQDTLKMFLIELKIPTEKMDDLTLAQMREIITIVDSHEMGDAARAQVLKIIGE</sequence>
<evidence type="ECO:0000256" key="1">
    <source>
        <dbReference type="SAM" id="SignalP"/>
    </source>
</evidence>